<evidence type="ECO:0000313" key="1">
    <source>
        <dbReference type="EMBL" id="EGQ20257.1"/>
    </source>
</evidence>
<evidence type="ECO:0000313" key="2">
    <source>
        <dbReference type="Proteomes" id="UP000004123"/>
    </source>
</evidence>
<accession>F9DGD9</accession>
<reference evidence="1 2" key="1">
    <citation type="submission" date="2011-04" db="EMBL/GenBank/DDBJ databases">
        <authorList>
            <person name="Muzny D."/>
            <person name="Qin X."/>
            <person name="Deng J."/>
            <person name="Jiang H."/>
            <person name="Liu Y."/>
            <person name="Qu J."/>
            <person name="Song X.-Z."/>
            <person name="Zhang L."/>
            <person name="Thornton R."/>
            <person name="Coyle M."/>
            <person name="Francisco L."/>
            <person name="Jackson L."/>
            <person name="Javaid M."/>
            <person name="Korchina V."/>
            <person name="Kovar C."/>
            <person name="Mata R."/>
            <person name="Mathew T."/>
            <person name="Ngo R."/>
            <person name="Nguyen L."/>
            <person name="Nguyen N."/>
            <person name="Okwuonu G."/>
            <person name="Ongeri F."/>
            <person name="Pham C."/>
            <person name="Simmons D."/>
            <person name="Wilczek-Boney K."/>
            <person name="Hale W."/>
            <person name="Jakkamsetti A."/>
            <person name="Pham P."/>
            <person name="Ruth R."/>
            <person name="San Lucas F."/>
            <person name="Warren J."/>
            <person name="Zhang J."/>
            <person name="Zhao Z."/>
            <person name="Zhou C."/>
            <person name="Zhu D."/>
            <person name="Lee S."/>
            <person name="Bess C."/>
            <person name="Blankenburg K."/>
            <person name="Forbes L."/>
            <person name="Fu Q."/>
            <person name="Gubbala S."/>
            <person name="Hirani K."/>
            <person name="Jayaseelan J.C."/>
            <person name="Lara F."/>
            <person name="Munidasa M."/>
            <person name="Palculict T."/>
            <person name="Patil S."/>
            <person name="Pu L.-L."/>
            <person name="Saada N."/>
            <person name="Tang L."/>
            <person name="Weissenberger G."/>
            <person name="Zhu Y."/>
            <person name="Hemphill L."/>
            <person name="Shang Y."/>
            <person name="Youmans B."/>
            <person name="Ayvaz T."/>
            <person name="Ross M."/>
            <person name="Santibanez J."/>
            <person name="Aqrawi P."/>
            <person name="Gross S."/>
            <person name="Joshi V."/>
            <person name="Fowler G."/>
            <person name="Nazareth L."/>
            <person name="Reid J."/>
            <person name="Worley K."/>
            <person name="Petrosino J."/>
            <person name="Highlander S."/>
            <person name="Gibbs R."/>
        </authorList>
    </citation>
    <scope>NUCLEOTIDE SEQUENCE [LARGE SCALE GENOMIC DNA]</scope>
    <source>
        <strain evidence="1 2">ATCC 700821</strain>
    </source>
</reference>
<dbReference type="AlphaFoldDB" id="F9DGD9"/>
<dbReference type="HOGENOM" id="CLU_2370487_0_0_10"/>
<dbReference type="EMBL" id="AFPY01000032">
    <property type="protein sequence ID" value="EGQ20257.1"/>
    <property type="molecule type" value="Genomic_DNA"/>
</dbReference>
<gene>
    <name evidence="1" type="ORF">HMPREF9144_0729</name>
</gene>
<proteinExistence type="predicted"/>
<dbReference type="RefSeq" id="WP_006044421.1">
    <property type="nucleotide sequence ID" value="NZ_GL982513.1"/>
</dbReference>
<name>F9DGD9_9BACT</name>
<protein>
    <submittedName>
        <fullName evidence="1">Uncharacterized protein</fullName>
    </submittedName>
</protein>
<comment type="caution">
    <text evidence="1">The sequence shown here is derived from an EMBL/GenBank/DDBJ whole genome shotgun (WGS) entry which is preliminary data.</text>
</comment>
<sequence length="95" mass="11071">MYAAIVYAQSIFIPRTRNIYPRTPTFTPRAPTVMRDCIYIIRGDGRDESVPYAYGMYADIVYVQSMFIPRVHNIFPNIIPRIVHAHQCFILVHPL</sequence>
<organism evidence="1 2">
    <name type="scientific">Prevotella pallens ATCC 700821</name>
    <dbReference type="NCBI Taxonomy" id="997353"/>
    <lineage>
        <taxon>Bacteria</taxon>
        <taxon>Pseudomonadati</taxon>
        <taxon>Bacteroidota</taxon>
        <taxon>Bacteroidia</taxon>
        <taxon>Bacteroidales</taxon>
        <taxon>Prevotellaceae</taxon>
        <taxon>Prevotella</taxon>
    </lineage>
</organism>
<dbReference type="Proteomes" id="UP000004123">
    <property type="component" value="Unassembled WGS sequence"/>
</dbReference>